<keyword evidence="3" id="KW-1185">Reference proteome</keyword>
<dbReference type="PANTHER" id="PTHR33840:SF1">
    <property type="entry name" value="TLE1 PHOSPHOLIPASE DOMAIN-CONTAINING PROTEIN"/>
    <property type="match status" value="1"/>
</dbReference>
<dbReference type="InterPro" id="IPR018712">
    <property type="entry name" value="Tle1-like_cat"/>
</dbReference>
<protein>
    <recommendedName>
        <fullName evidence="1">T6SS Phospholipase effector Tle1-like catalytic domain-containing protein</fullName>
    </recommendedName>
</protein>
<accession>A0A0W0X3N7</accession>
<dbReference type="STRING" id="45070.Lnau_0214"/>
<proteinExistence type="predicted"/>
<evidence type="ECO:0000313" key="3">
    <source>
        <dbReference type="Proteomes" id="UP000054725"/>
    </source>
</evidence>
<dbReference type="RefSeq" id="WP_058503303.1">
    <property type="nucleotide sequence ID" value="NZ_CAAAIF010000013.1"/>
</dbReference>
<dbReference type="PANTHER" id="PTHR33840">
    <property type="match status" value="1"/>
</dbReference>
<reference evidence="2 3" key="1">
    <citation type="submission" date="2015-11" db="EMBL/GenBank/DDBJ databases">
        <title>Genomic analysis of 38 Legionella species identifies large and diverse effector repertoires.</title>
        <authorList>
            <person name="Burstein D."/>
            <person name="Amaro F."/>
            <person name="Zusman T."/>
            <person name="Lifshitz Z."/>
            <person name="Cohen O."/>
            <person name="Gilbert J.A."/>
            <person name="Pupko T."/>
            <person name="Shuman H.A."/>
            <person name="Segal G."/>
        </authorList>
    </citation>
    <scope>NUCLEOTIDE SEQUENCE [LARGE SCALE GENOMIC DNA]</scope>
    <source>
        <strain evidence="2 3">ATCC 49506</strain>
    </source>
</reference>
<dbReference type="AlphaFoldDB" id="A0A0W0X3N7"/>
<dbReference type="PATRIC" id="fig|45070.6.peg.222"/>
<comment type="caution">
    <text evidence="2">The sequence shown here is derived from an EMBL/GenBank/DDBJ whole genome shotgun (WGS) entry which is preliminary data.</text>
</comment>
<evidence type="ECO:0000313" key="2">
    <source>
        <dbReference type="EMBL" id="KTD39145.1"/>
    </source>
</evidence>
<organism evidence="2 3">
    <name type="scientific">Legionella nautarum</name>
    <dbReference type="NCBI Taxonomy" id="45070"/>
    <lineage>
        <taxon>Bacteria</taxon>
        <taxon>Pseudomonadati</taxon>
        <taxon>Pseudomonadota</taxon>
        <taxon>Gammaproteobacteria</taxon>
        <taxon>Legionellales</taxon>
        <taxon>Legionellaceae</taxon>
        <taxon>Legionella</taxon>
    </lineage>
</organism>
<name>A0A0W0X3N7_9GAMM</name>
<feature type="domain" description="T6SS Phospholipase effector Tle1-like catalytic" evidence="1">
    <location>
        <begin position="2"/>
        <end position="260"/>
    </location>
</feature>
<dbReference type="EMBL" id="LNYO01000002">
    <property type="protein sequence ID" value="KTD39145.1"/>
    <property type="molecule type" value="Genomic_DNA"/>
</dbReference>
<evidence type="ECO:0000259" key="1">
    <source>
        <dbReference type="Pfam" id="PF09994"/>
    </source>
</evidence>
<gene>
    <name evidence="2" type="ORF">Lnau_0214</name>
</gene>
<sequence length="348" mass="39389">MKRIVICCDGTWDSPDNKINGVPVKTNVAKIANAVLTTSANIKQMMFYETGIGTSGSRLNRLIDGITGNGLSENMLNAYRYLIHNYEVGDELFFFGFSRGAFTVRSLAGMIRNCGILRLNAIDKIDQAFKLYRSRSPASQPRLIESTLFRRTYALENLTPIKFIGVWDTVGTLGNPLLLNGLFSRRHSFHDYHLGANVKHAYQAVAIDEQRLYFHPALWEKEKGTHQILEQVWFVGVHSDVGGGYATAGLSDIALEWMADKASSLGLGLAQLDLKPNFMQSCGNSRTGFYRLIPPYFRPIDQKIADPRKESCQSLHSSVLERYLNDETYRPKNLIEYMKRRNFNEIQT</sequence>
<dbReference type="Proteomes" id="UP000054725">
    <property type="component" value="Unassembled WGS sequence"/>
</dbReference>
<dbReference type="Pfam" id="PF09994">
    <property type="entry name" value="T6SS_Tle1-like_cat"/>
    <property type="match status" value="1"/>
</dbReference>